<feature type="transmembrane region" description="Helical" evidence="7">
    <location>
        <begin position="323"/>
        <end position="348"/>
    </location>
</feature>
<comment type="caution">
    <text evidence="10">The sequence shown here is derived from an EMBL/GenBank/DDBJ whole genome shotgun (WGS) entry which is preliminary data.</text>
</comment>
<dbReference type="Pfam" id="PF12704">
    <property type="entry name" value="MacB_PCD"/>
    <property type="match status" value="2"/>
</dbReference>
<feature type="domain" description="MacB-like periplasmic core" evidence="9">
    <location>
        <begin position="478"/>
        <end position="643"/>
    </location>
</feature>
<dbReference type="PANTHER" id="PTHR30572:SF4">
    <property type="entry name" value="ABC TRANSPORTER PERMEASE YTRF"/>
    <property type="match status" value="1"/>
</dbReference>
<evidence type="ECO:0000313" key="11">
    <source>
        <dbReference type="Proteomes" id="UP000218767"/>
    </source>
</evidence>
<protein>
    <recommendedName>
        <fullName evidence="12">ABC transporter permease</fullName>
    </recommendedName>
</protein>
<dbReference type="GO" id="GO:0022857">
    <property type="term" value="F:transmembrane transporter activity"/>
    <property type="evidence" value="ECO:0007669"/>
    <property type="project" value="TreeGrafter"/>
</dbReference>
<name>A0A2A4X3P0_9GAMM</name>
<accession>A0A2A4X3P0</accession>
<dbReference type="GO" id="GO:0005886">
    <property type="term" value="C:plasma membrane"/>
    <property type="evidence" value="ECO:0007669"/>
    <property type="project" value="UniProtKB-SubCell"/>
</dbReference>
<evidence type="ECO:0000256" key="6">
    <source>
        <dbReference type="ARBA" id="ARBA00038076"/>
    </source>
</evidence>
<dbReference type="AlphaFoldDB" id="A0A2A4X3P0"/>
<feature type="transmembrane region" description="Helical" evidence="7">
    <location>
        <begin position="423"/>
        <end position="443"/>
    </location>
</feature>
<dbReference type="PANTHER" id="PTHR30572">
    <property type="entry name" value="MEMBRANE COMPONENT OF TRANSPORTER-RELATED"/>
    <property type="match status" value="1"/>
</dbReference>
<dbReference type="Proteomes" id="UP000218767">
    <property type="component" value="Unassembled WGS sequence"/>
</dbReference>
<comment type="similarity">
    <text evidence="6">Belongs to the ABC-4 integral membrane protein family.</text>
</comment>
<feature type="transmembrane region" description="Helical" evidence="7">
    <location>
        <begin position="752"/>
        <end position="776"/>
    </location>
</feature>
<evidence type="ECO:0000259" key="8">
    <source>
        <dbReference type="Pfam" id="PF02687"/>
    </source>
</evidence>
<feature type="transmembrane region" description="Helical" evidence="7">
    <location>
        <begin position="368"/>
        <end position="388"/>
    </location>
</feature>
<dbReference type="InterPro" id="IPR050250">
    <property type="entry name" value="Macrolide_Exporter_MacB"/>
</dbReference>
<proteinExistence type="inferred from homology"/>
<feature type="domain" description="ABC3 transporter permease C-terminal" evidence="8">
    <location>
        <begin position="701"/>
        <end position="804"/>
    </location>
</feature>
<gene>
    <name evidence="10" type="ORF">COB20_09905</name>
</gene>
<feature type="transmembrane region" description="Helical" evidence="7">
    <location>
        <begin position="782"/>
        <end position="806"/>
    </location>
</feature>
<reference evidence="11" key="1">
    <citation type="submission" date="2017-08" db="EMBL/GenBank/DDBJ databases">
        <title>A dynamic microbial community with high functional redundancy inhabits the cold, oxic subseafloor aquifer.</title>
        <authorList>
            <person name="Tully B.J."/>
            <person name="Wheat C.G."/>
            <person name="Glazer B.T."/>
            <person name="Huber J.A."/>
        </authorList>
    </citation>
    <scope>NUCLEOTIDE SEQUENCE [LARGE SCALE GENOMIC DNA]</scope>
</reference>
<evidence type="ECO:0000256" key="5">
    <source>
        <dbReference type="ARBA" id="ARBA00023136"/>
    </source>
</evidence>
<keyword evidence="4 7" id="KW-1133">Transmembrane helix</keyword>
<feature type="transmembrane region" description="Helical" evidence="7">
    <location>
        <begin position="265"/>
        <end position="287"/>
    </location>
</feature>
<keyword evidence="3 7" id="KW-0812">Transmembrane</keyword>
<evidence type="ECO:0000256" key="7">
    <source>
        <dbReference type="SAM" id="Phobius"/>
    </source>
</evidence>
<evidence type="ECO:0000256" key="1">
    <source>
        <dbReference type="ARBA" id="ARBA00004651"/>
    </source>
</evidence>
<evidence type="ECO:0008006" key="12">
    <source>
        <dbReference type="Google" id="ProtNLM"/>
    </source>
</evidence>
<feature type="transmembrane region" description="Helical" evidence="7">
    <location>
        <begin position="20"/>
        <end position="39"/>
    </location>
</feature>
<evidence type="ECO:0000259" key="9">
    <source>
        <dbReference type="Pfam" id="PF12704"/>
    </source>
</evidence>
<evidence type="ECO:0000256" key="2">
    <source>
        <dbReference type="ARBA" id="ARBA00022475"/>
    </source>
</evidence>
<keyword evidence="5 7" id="KW-0472">Membrane</keyword>
<dbReference type="EMBL" id="NVUL01000053">
    <property type="protein sequence ID" value="PCI76739.1"/>
    <property type="molecule type" value="Genomic_DNA"/>
</dbReference>
<feature type="transmembrane region" description="Helical" evidence="7">
    <location>
        <begin position="697"/>
        <end position="717"/>
    </location>
</feature>
<dbReference type="Pfam" id="PF02687">
    <property type="entry name" value="FtsX"/>
    <property type="match status" value="2"/>
</dbReference>
<feature type="domain" description="ABC3 transporter permease C-terminal" evidence="8">
    <location>
        <begin position="274"/>
        <end position="394"/>
    </location>
</feature>
<evidence type="ECO:0000256" key="3">
    <source>
        <dbReference type="ARBA" id="ARBA00022692"/>
    </source>
</evidence>
<dbReference type="InterPro" id="IPR003838">
    <property type="entry name" value="ABC3_permease_C"/>
</dbReference>
<comment type="subcellular location">
    <subcellularLocation>
        <location evidence="1">Cell membrane</location>
        <topology evidence="1">Multi-pass membrane protein</topology>
    </subcellularLocation>
</comment>
<dbReference type="InterPro" id="IPR025857">
    <property type="entry name" value="MacB_PCD"/>
</dbReference>
<evidence type="ECO:0000256" key="4">
    <source>
        <dbReference type="ARBA" id="ARBA00022989"/>
    </source>
</evidence>
<feature type="domain" description="MacB-like periplasmic core" evidence="9">
    <location>
        <begin position="21"/>
        <end position="225"/>
    </location>
</feature>
<evidence type="ECO:0000313" key="10">
    <source>
        <dbReference type="EMBL" id="PCI76739.1"/>
    </source>
</evidence>
<keyword evidence="2" id="KW-1003">Cell membrane</keyword>
<organism evidence="10 11">
    <name type="scientific">SAR86 cluster bacterium</name>
    <dbReference type="NCBI Taxonomy" id="2030880"/>
    <lineage>
        <taxon>Bacteria</taxon>
        <taxon>Pseudomonadati</taxon>
        <taxon>Pseudomonadota</taxon>
        <taxon>Gammaproteobacteria</taxon>
        <taxon>SAR86 cluster</taxon>
    </lineage>
</organism>
<sequence length="823" mass="89285">MNYWFELKYTLRLMRNKLSFTSLCILVIALGIGISIPLLSMTKFLGLQDLQVENGERMVVLKKTILGQQNNSFTDAFIFRRLQQSDHSYENIGAFESFSAILSDGDSAEAFNAARIMPATLGLIPASPLLGRSLQASDDISGAAPVAVIGYSLWQGYYAGQQDIVGQQSRINGEPYTIVGVMPEGFTFPIRHNIWLPFQLGANPEPGESSRLSIVGLLKEGVTPNFAAVEFNALMASLGEELPEFYSGVVGVVMSYPLITMNDGAIFGQLIVGMVIIILLLVCFNVTNLLTVRSTERISELAVRSALGGTRWRIMRQILLESLLICIVAAVIGLIVGALALAGIRSLVASFPGSVAFWVTFDLQLNDIFGLLAMTLCIWLISGLYPAWQISRQDISGVLNSDAGSIAGGAAGRFTRLLVTMQIIGSCFLLIIGMYFVIGTYAASHTDMGIESEGFLSAKIDLSSSNYSDSASKVRFLQDVERELQSSDQFEAVTFATALAGQFPPRMSYSLEDRDISIDSRYPQVGLVWSSANYADLMKIDVLSGRYFDFNDGVNSLPVVVIDEILAERFWPGEASQSALGKRIQLEPNQPSEWLTVVGVINHLIQGQPTAERFYQSTVYRPIAQLSLASESVQGRVGSISLAVAAPGLLLTPMNEYEQLLKSLTVSIDREVPISEVMPLSRAIYLIMEAVGLTNNVMVYISLITLFLAVIGIYGVISRSVLSRGKEVGIRRALGSSNFKIIKIFLKQGTSFLLFGALIGGVGGVLVVNGIAGAIGSQGTNYGFILVVTVPVLSCLALLVFIASYVPARRLVAFEPGEALHYE</sequence>